<keyword evidence="2" id="KW-1185">Reference proteome</keyword>
<proteinExistence type="predicted"/>
<sequence>MTLVGVASLTGVSKKALFTTKLHFFALYQQNNGLQTGLQLFAQ</sequence>
<evidence type="ECO:0000313" key="1">
    <source>
        <dbReference type="EMBL" id="OLP08182.1"/>
    </source>
</evidence>
<reference evidence="1 2" key="1">
    <citation type="submission" date="2017-01" db="EMBL/GenBank/DDBJ databases">
        <title>Genome sequence of Rhodoferax antarcticus ANT.BR, a psychrophilic purple nonsulfur bacterium from an Antarctic microbial mat.</title>
        <authorList>
            <person name="Baker J."/>
            <person name="Riester C."/>
            <person name="Skinner B."/>
            <person name="Newell A."/>
            <person name="Swingley W."/>
            <person name="Madigan M."/>
            <person name="Jung D."/>
            <person name="Asao M."/>
            <person name="Chen M."/>
            <person name="Loughlin P."/>
            <person name="Pan H."/>
            <person name="Lin S."/>
            <person name="Li N."/>
            <person name="Shaw J."/>
            <person name="Prado M."/>
            <person name="Sherman C."/>
            <person name="Li X."/>
            <person name="Tang J."/>
            <person name="Blankenship R."/>
            <person name="Zhao T."/>
            <person name="Touchman J."/>
            <person name="Sattley M."/>
        </authorList>
    </citation>
    <scope>NUCLEOTIDE SEQUENCE [LARGE SCALE GENOMIC DNA]</scope>
    <source>
        <strain evidence="1 2">ANT.BR</strain>
    </source>
</reference>
<dbReference type="RefSeq" id="WP_264569347.1">
    <property type="nucleotide sequence ID" value="NZ_MSYM01000005.1"/>
</dbReference>
<gene>
    <name evidence="1" type="ORF">BLL52_0470</name>
</gene>
<organism evidence="1 2">
    <name type="scientific">Rhodoferax antarcticus ANT.BR</name>
    <dbReference type="NCBI Taxonomy" id="1111071"/>
    <lineage>
        <taxon>Bacteria</taxon>
        <taxon>Pseudomonadati</taxon>
        <taxon>Pseudomonadota</taxon>
        <taxon>Betaproteobacteria</taxon>
        <taxon>Burkholderiales</taxon>
        <taxon>Comamonadaceae</taxon>
        <taxon>Rhodoferax</taxon>
    </lineage>
</organism>
<comment type="caution">
    <text evidence="1">The sequence shown here is derived from an EMBL/GenBank/DDBJ whole genome shotgun (WGS) entry which is preliminary data.</text>
</comment>
<dbReference type="EMBL" id="MSYM01000005">
    <property type="protein sequence ID" value="OLP08182.1"/>
    <property type="molecule type" value="Genomic_DNA"/>
</dbReference>
<protein>
    <submittedName>
        <fullName evidence="1">Uncharacterized protein</fullName>
    </submittedName>
</protein>
<name>A0A1Q8YJJ5_9BURK</name>
<accession>A0A1Q8YJJ5</accession>
<dbReference type="Proteomes" id="UP000185911">
    <property type="component" value="Unassembled WGS sequence"/>
</dbReference>
<evidence type="ECO:0000313" key="2">
    <source>
        <dbReference type="Proteomes" id="UP000185911"/>
    </source>
</evidence>
<dbReference type="AlphaFoldDB" id="A0A1Q8YJJ5"/>